<reference evidence="1" key="1">
    <citation type="submission" date="2018-05" db="EMBL/GenBank/DDBJ databases">
        <authorList>
            <person name="Lanie J.A."/>
            <person name="Ng W.-L."/>
            <person name="Kazmierczak K.M."/>
            <person name="Andrzejewski T.M."/>
            <person name="Davidsen T.M."/>
            <person name="Wayne K.J."/>
            <person name="Tettelin H."/>
            <person name="Glass J.I."/>
            <person name="Rusch D."/>
            <person name="Podicherti R."/>
            <person name="Tsui H.-C.T."/>
            <person name="Winkler M.E."/>
        </authorList>
    </citation>
    <scope>NUCLEOTIDE SEQUENCE</scope>
</reference>
<proteinExistence type="predicted"/>
<dbReference type="EMBL" id="UINC01024873">
    <property type="protein sequence ID" value="SVA99383.1"/>
    <property type="molecule type" value="Genomic_DNA"/>
</dbReference>
<organism evidence="1">
    <name type="scientific">marine metagenome</name>
    <dbReference type="NCBI Taxonomy" id="408172"/>
    <lineage>
        <taxon>unclassified sequences</taxon>
        <taxon>metagenomes</taxon>
        <taxon>ecological metagenomes</taxon>
    </lineage>
</organism>
<name>A0A382AEI5_9ZZZZ</name>
<sequence length="80" mass="9225">MGFDEVFESRHSQVLIMMKRPESGGLKVFCIIADKLIVMRCFPYADCIEYLKRSVEMVSVIAVYNPYRTLDCHPLAGVRH</sequence>
<accession>A0A382AEI5</accession>
<protein>
    <submittedName>
        <fullName evidence="1">Uncharacterized protein</fullName>
    </submittedName>
</protein>
<evidence type="ECO:0000313" key="1">
    <source>
        <dbReference type="EMBL" id="SVA99383.1"/>
    </source>
</evidence>
<dbReference type="AlphaFoldDB" id="A0A382AEI5"/>
<gene>
    <name evidence="1" type="ORF">METZ01_LOCUS152237</name>
</gene>